<dbReference type="GO" id="GO:0009073">
    <property type="term" value="P:aromatic amino acid family biosynthetic process"/>
    <property type="evidence" value="ECO:0007669"/>
    <property type="project" value="UniProtKB-KW"/>
</dbReference>
<dbReference type="Gene3D" id="3.20.20.70">
    <property type="entry name" value="Aldolase class I"/>
    <property type="match status" value="1"/>
</dbReference>
<keyword evidence="4 5" id="KW-0704">Schiff base</keyword>
<evidence type="ECO:0000256" key="4">
    <source>
        <dbReference type="ARBA" id="ARBA00023270"/>
    </source>
</evidence>
<dbReference type="EMBL" id="JYGE01000003">
    <property type="protein sequence ID" value="PSJ31631.1"/>
    <property type="molecule type" value="Genomic_DNA"/>
</dbReference>
<comment type="similarity">
    <text evidence="5">Belongs to the type-I 3-dehydroquinase family.</text>
</comment>
<proteinExistence type="inferred from homology"/>
<dbReference type="GO" id="GO:0046279">
    <property type="term" value="P:3,4-dihydroxybenzoate biosynthetic process"/>
    <property type="evidence" value="ECO:0007669"/>
    <property type="project" value="UniProtKB-ARBA"/>
</dbReference>
<dbReference type="CDD" id="cd00502">
    <property type="entry name" value="DHQase_I"/>
    <property type="match status" value="1"/>
</dbReference>
<comment type="subunit">
    <text evidence="5">Homodimer.</text>
</comment>
<evidence type="ECO:0000256" key="2">
    <source>
        <dbReference type="ARBA" id="ARBA00023141"/>
    </source>
</evidence>
<accession>A0A2P7Q0Y7</accession>
<dbReference type="HAMAP" id="MF_00214">
    <property type="entry name" value="AroD"/>
    <property type="match status" value="1"/>
</dbReference>
<dbReference type="EC" id="4.2.1.10" evidence="5"/>
<dbReference type="Proteomes" id="UP000241434">
    <property type="component" value="Unassembled WGS sequence"/>
</dbReference>
<dbReference type="GO" id="GO:0003855">
    <property type="term" value="F:3-dehydroquinate dehydratase activity"/>
    <property type="evidence" value="ECO:0007669"/>
    <property type="project" value="UniProtKB-UniRule"/>
</dbReference>
<name>A0A2P7Q0Y7_9FIRM</name>
<comment type="function">
    <text evidence="5">Involved in the third step of the chorismate pathway, which leads to the biosynthesis of aromatic amino acids. Catalyzes the cis-dehydration of 3-dehydroquinate (DHQ) and introduces the first double bond of the aromatic ring to yield 3-dehydroshikimate.</text>
</comment>
<dbReference type="InterPro" id="IPR050146">
    <property type="entry name" value="Type-I_3-dehydroquinase"/>
</dbReference>
<reference evidence="6" key="1">
    <citation type="thesis" date="2015" institute="Rutgers" country="The State University of New Jersey, 14 College Farm Rd., New Brunswick, NJ, USA">
        <title>Ammonia toxicity in bacteria and its implications for treatment of and resource recovery from highly nitrogenous organic wastes.</title>
        <authorList>
            <person name="Luther A.K."/>
        </authorList>
    </citation>
    <scope>NUCLEOTIDE SEQUENCE</scope>
    <source>
        <strain evidence="6">RT-10B</strain>
    </source>
</reference>
<sequence length="242" mass="27297">MILKIRGLELGGSLPKICVPITGKNRLEILELAKKIKDENVEIIEWRSDYYEDILDCDKVISLLKELRVILDNTVIIFTLRTLDEGGNINIDNKYYERLNLRVAESSLVDIIDIECLRKDQSFKLLIEGIKHRKVKVIGSSHNYDFTPSIEIIEENLMKINSFGVDILKIATMSNSEEDSLNMLLANKNISDKLSNKAIISICMGSYGMSTRLLASAITFAHIGEKSAPGQLSVLDLRKILK</sequence>
<dbReference type="FunFam" id="3.20.20.70:FF:000047">
    <property type="entry name" value="3-dehydroquinate dehydratase"/>
    <property type="match status" value="1"/>
</dbReference>
<dbReference type="Pfam" id="PF01487">
    <property type="entry name" value="DHquinase_I"/>
    <property type="match status" value="1"/>
</dbReference>
<comment type="caution">
    <text evidence="5">Lacks conserved residue(s) required for the propagation of feature annotation.</text>
</comment>
<dbReference type="UniPathway" id="UPA00053">
    <property type="reaction ID" value="UER00086"/>
</dbReference>
<comment type="caution">
    <text evidence="6">The sequence shown here is derived from an EMBL/GenBank/DDBJ whole genome shotgun (WGS) entry which is preliminary data.</text>
</comment>
<feature type="binding site" evidence="5">
    <location>
        <begin position="45"/>
        <end position="47"/>
    </location>
    <ligand>
        <name>3-dehydroquinate</name>
        <dbReference type="ChEBI" id="CHEBI:32364"/>
    </ligand>
</feature>
<dbReference type="InterPro" id="IPR013785">
    <property type="entry name" value="Aldolase_TIM"/>
</dbReference>
<dbReference type="NCBIfam" id="TIGR01093">
    <property type="entry name" value="aroD"/>
    <property type="match status" value="1"/>
</dbReference>
<dbReference type="InterPro" id="IPR001381">
    <property type="entry name" value="DHquinase_I"/>
</dbReference>
<evidence type="ECO:0000256" key="5">
    <source>
        <dbReference type="HAMAP-Rule" id="MF_00214"/>
    </source>
</evidence>
<dbReference type="RefSeq" id="WP_170062436.1">
    <property type="nucleotide sequence ID" value="NZ_JYGE01000003.1"/>
</dbReference>
<comment type="catalytic activity">
    <reaction evidence="1 5">
        <text>3-dehydroquinate = 3-dehydroshikimate + H2O</text>
        <dbReference type="Rhea" id="RHEA:21096"/>
        <dbReference type="ChEBI" id="CHEBI:15377"/>
        <dbReference type="ChEBI" id="CHEBI:16630"/>
        <dbReference type="ChEBI" id="CHEBI:32364"/>
        <dbReference type="EC" id="4.2.1.10"/>
    </reaction>
</comment>
<feature type="binding site" evidence="5">
    <location>
        <position position="227"/>
    </location>
    <ligand>
        <name>3-dehydroquinate</name>
        <dbReference type="ChEBI" id="CHEBI:32364"/>
    </ligand>
</feature>
<protein>
    <recommendedName>
        <fullName evidence="5">3-dehydroquinate dehydratase</fullName>
        <shortName evidence="5">3-dehydroquinase</shortName>
        <ecNumber evidence="5">4.2.1.10</ecNumber>
    </recommendedName>
    <alternativeName>
        <fullName evidence="5">Type I DHQase</fullName>
    </alternativeName>
    <alternativeName>
        <fullName evidence="5">Type I dehydroquinase</fullName>
        <shortName evidence="5">DHQ1</shortName>
    </alternativeName>
</protein>
<organism evidence="6 7">
    <name type="scientific">Peptostreptococcus russellii</name>
    <dbReference type="NCBI Taxonomy" id="215200"/>
    <lineage>
        <taxon>Bacteria</taxon>
        <taxon>Bacillati</taxon>
        <taxon>Bacillota</taxon>
        <taxon>Clostridia</taxon>
        <taxon>Peptostreptococcales</taxon>
        <taxon>Peptostreptococcaceae</taxon>
        <taxon>Peptostreptococcus</taxon>
    </lineage>
</organism>
<dbReference type="GO" id="GO:0009423">
    <property type="term" value="P:chorismate biosynthetic process"/>
    <property type="evidence" value="ECO:0007669"/>
    <property type="project" value="UniProtKB-UniRule"/>
</dbReference>
<feature type="binding site" evidence="5">
    <location>
        <position position="212"/>
    </location>
    <ligand>
        <name>3-dehydroquinate</name>
        <dbReference type="ChEBI" id="CHEBI:32364"/>
    </ligand>
</feature>
<comment type="pathway">
    <text evidence="5">Metabolic intermediate biosynthesis; chorismate biosynthesis; chorismate from D-erythrose 4-phosphate and phosphoenolpyruvate: step 3/7.</text>
</comment>
<evidence type="ECO:0000313" key="6">
    <source>
        <dbReference type="EMBL" id="PSJ31631.1"/>
    </source>
</evidence>
<dbReference type="AlphaFoldDB" id="A0A2P7Q0Y7"/>
<evidence type="ECO:0000313" key="7">
    <source>
        <dbReference type="Proteomes" id="UP000241434"/>
    </source>
</evidence>
<feature type="active site" description="Schiff-base intermediate with substrate" evidence="5">
    <location>
        <position position="169"/>
    </location>
</feature>
<gene>
    <name evidence="5" type="primary">aroD</name>
    <name evidence="6" type="ORF">UF10_03070</name>
</gene>
<keyword evidence="5" id="KW-0028">Amino-acid biosynthesis</keyword>
<keyword evidence="2 5" id="KW-0057">Aromatic amino acid biosynthesis</keyword>
<dbReference type="PANTHER" id="PTHR43699">
    <property type="entry name" value="3-DEHYDROQUINATE DEHYDRATASE"/>
    <property type="match status" value="1"/>
</dbReference>
<feature type="active site" description="Proton donor/acceptor" evidence="5">
    <location>
        <position position="142"/>
    </location>
</feature>
<feature type="binding site" evidence="5">
    <location>
        <position position="81"/>
    </location>
    <ligand>
        <name>3-dehydroquinate</name>
        <dbReference type="ChEBI" id="CHEBI:32364"/>
    </ligand>
</feature>
<evidence type="ECO:0000256" key="3">
    <source>
        <dbReference type="ARBA" id="ARBA00023239"/>
    </source>
</evidence>
<keyword evidence="7" id="KW-1185">Reference proteome</keyword>
<keyword evidence="3 5" id="KW-0456">Lyase</keyword>
<evidence type="ECO:0000256" key="1">
    <source>
        <dbReference type="ARBA" id="ARBA00001864"/>
    </source>
</evidence>
<feature type="binding site" evidence="5">
    <location>
        <position position="231"/>
    </location>
    <ligand>
        <name>3-dehydroquinate</name>
        <dbReference type="ChEBI" id="CHEBI:32364"/>
    </ligand>
</feature>
<dbReference type="GO" id="GO:0008652">
    <property type="term" value="P:amino acid biosynthetic process"/>
    <property type="evidence" value="ECO:0007669"/>
    <property type="project" value="UniProtKB-KW"/>
</dbReference>
<dbReference type="SUPFAM" id="SSF51569">
    <property type="entry name" value="Aldolase"/>
    <property type="match status" value="1"/>
</dbReference>
<dbReference type="PANTHER" id="PTHR43699:SF1">
    <property type="entry name" value="3-DEHYDROQUINATE DEHYDRATASE"/>
    <property type="match status" value="1"/>
</dbReference>